<evidence type="ECO:0000313" key="4">
    <source>
        <dbReference type="Proteomes" id="UP000193986"/>
    </source>
</evidence>
<proteinExistence type="predicted"/>
<dbReference type="OrthoDB" id="2560085at2759"/>
<dbReference type="InParanoid" id="A0A1Y2B014"/>
<dbReference type="STRING" id="71784.A0A1Y2B014"/>
<feature type="transmembrane region" description="Helical" evidence="1">
    <location>
        <begin position="96"/>
        <end position="119"/>
    </location>
</feature>
<feature type="transmembrane region" description="Helical" evidence="1">
    <location>
        <begin position="161"/>
        <end position="182"/>
    </location>
</feature>
<dbReference type="PROSITE" id="PS51257">
    <property type="entry name" value="PROKAR_LIPOPROTEIN"/>
    <property type="match status" value="1"/>
</dbReference>
<feature type="transmembrane region" description="Helical" evidence="1">
    <location>
        <begin position="63"/>
        <end position="84"/>
    </location>
</feature>
<dbReference type="AlphaFoldDB" id="A0A1Y2B014"/>
<protein>
    <recommendedName>
        <fullName evidence="5">Transmembrane protein</fullName>
    </recommendedName>
</protein>
<name>A0A1Y2B014_9TREE</name>
<evidence type="ECO:0000313" key="3">
    <source>
        <dbReference type="EMBL" id="ORY28161.1"/>
    </source>
</evidence>
<evidence type="ECO:0000256" key="1">
    <source>
        <dbReference type="SAM" id="Phobius"/>
    </source>
</evidence>
<gene>
    <name evidence="3" type="ORF">BCR39DRAFT_535825</name>
</gene>
<keyword evidence="1" id="KW-0812">Transmembrane</keyword>
<evidence type="ECO:0000256" key="2">
    <source>
        <dbReference type="SAM" id="SignalP"/>
    </source>
</evidence>
<keyword evidence="2" id="KW-0732">Signal</keyword>
<organism evidence="3 4">
    <name type="scientific">Naematelia encephala</name>
    <dbReference type="NCBI Taxonomy" id="71784"/>
    <lineage>
        <taxon>Eukaryota</taxon>
        <taxon>Fungi</taxon>
        <taxon>Dikarya</taxon>
        <taxon>Basidiomycota</taxon>
        <taxon>Agaricomycotina</taxon>
        <taxon>Tremellomycetes</taxon>
        <taxon>Tremellales</taxon>
        <taxon>Naemateliaceae</taxon>
        <taxon>Naematelia</taxon>
    </lineage>
</organism>
<comment type="caution">
    <text evidence="3">The sequence shown here is derived from an EMBL/GenBank/DDBJ whole genome shotgun (WGS) entry which is preliminary data.</text>
</comment>
<keyword evidence="1" id="KW-1133">Transmembrane helix</keyword>
<keyword evidence="4" id="KW-1185">Reference proteome</keyword>
<evidence type="ECO:0008006" key="5">
    <source>
        <dbReference type="Google" id="ProtNLM"/>
    </source>
</evidence>
<sequence length="226" mass="24447">MVVPRAIHSVLFFISFALATIVLAACSNALASKNRDFHHAKALVAAEGVKLSLSSIKLDAPGYALSVGAGSILINSLLLFFHTLNIMPMPLWQRRIFFLNPLFHVIGTLLSLAAGIAVLKVARHGMLSASATINGVPIPQSVLQAQSASVGLTPEFWAKGYVRFMAISTWPMLPFAVIATYLSIQYYKQERPAAYHARQLDAQAQGQGRMRAVSDAGEKGEVTQIE</sequence>
<feature type="chain" id="PRO_5012146757" description="Transmembrane protein" evidence="2">
    <location>
        <begin position="25"/>
        <end position="226"/>
    </location>
</feature>
<reference evidence="3 4" key="1">
    <citation type="submission" date="2016-07" db="EMBL/GenBank/DDBJ databases">
        <title>Pervasive Adenine N6-methylation of Active Genes in Fungi.</title>
        <authorList>
            <consortium name="DOE Joint Genome Institute"/>
            <person name="Mondo S.J."/>
            <person name="Dannebaum R.O."/>
            <person name="Kuo R.C."/>
            <person name="Labutti K."/>
            <person name="Haridas S."/>
            <person name="Kuo A."/>
            <person name="Salamov A."/>
            <person name="Ahrendt S.R."/>
            <person name="Lipzen A."/>
            <person name="Sullivan W."/>
            <person name="Andreopoulos W.B."/>
            <person name="Clum A."/>
            <person name="Lindquist E."/>
            <person name="Daum C."/>
            <person name="Ramamoorthy G.K."/>
            <person name="Gryganskyi A."/>
            <person name="Culley D."/>
            <person name="Magnuson J.K."/>
            <person name="James T.Y."/>
            <person name="O'Malley M.A."/>
            <person name="Stajich J.E."/>
            <person name="Spatafora J.W."/>
            <person name="Visel A."/>
            <person name="Grigoriev I.V."/>
        </authorList>
    </citation>
    <scope>NUCLEOTIDE SEQUENCE [LARGE SCALE GENOMIC DNA]</scope>
    <source>
        <strain evidence="3 4">68-887.2</strain>
    </source>
</reference>
<keyword evidence="1" id="KW-0472">Membrane</keyword>
<feature type="signal peptide" evidence="2">
    <location>
        <begin position="1"/>
        <end position="24"/>
    </location>
</feature>
<accession>A0A1Y2B014</accession>
<dbReference type="Proteomes" id="UP000193986">
    <property type="component" value="Unassembled WGS sequence"/>
</dbReference>
<dbReference type="EMBL" id="MCFC01000033">
    <property type="protein sequence ID" value="ORY28161.1"/>
    <property type="molecule type" value="Genomic_DNA"/>
</dbReference>